<keyword evidence="4" id="KW-1185">Reference proteome</keyword>
<feature type="domain" description="N-acetyltransferase" evidence="2">
    <location>
        <begin position="15"/>
        <end position="170"/>
    </location>
</feature>
<dbReference type="GO" id="GO:0046417">
    <property type="term" value="P:chorismate metabolic process"/>
    <property type="evidence" value="ECO:0007669"/>
    <property type="project" value="InterPro"/>
</dbReference>
<dbReference type="GO" id="GO:0016747">
    <property type="term" value="F:acyltransferase activity, transferring groups other than amino-acyl groups"/>
    <property type="evidence" value="ECO:0007669"/>
    <property type="project" value="InterPro"/>
</dbReference>
<feature type="domain" description="Chorismate mutase" evidence="1">
    <location>
        <begin position="163"/>
        <end position="249"/>
    </location>
</feature>
<sequence length="249" mass="27093">MRPTDGSVDGSIEALRLRPAAPGDLPAIAEVHLRARSAAVPAMPAAVHPPHEAREWVAGWDLARQDVWVAEDVADGAPVLLGYARADAAWLDDLYVDPSAQRGGIGSALLDLVKAARPDGFCLWVFESNHPARAFYRRHRLLELERTDGSANEERAPDLRMVWPGTDPLTCLRGLIDEVDGELGDLLHRRAALTRAVQPFKASAQRDPDRERQIARALAARAPGLGEERLARIVHVVVTESLDAAGDEP</sequence>
<reference evidence="3 4" key="1">
    <citation type="submission" date="2019-12" db="EMBL/GenBank/DDBJ databases">
        <authorList>
            <person name="Kun Z."/>
        </authorList>
    </citation>
    <scope>NUCLEOTIDE SEQUENCE [LARGE SCALE GENOMIC DNA]</scope>
    <source>
        <strain evidence="3 4">YIM 123512</strain>
    </source>
</reference>
<proteinExistence type="predicted"/>
<dbReference type="SUPFAM" id="SSF48600">
    <property type="entry name" value="Chorismate mutase II"/>
    <property type="match status" value="1"/>
</dbReference>
<comment type="caution">
    <text evidence="3">The sequence shown here is derived from an EMBL/GenBank/DDBJ whole genome shotgun (WGS) entry which is preliminary data.</text>
</comment>
<keyword evidence="3" id="KW-0808">Transferase</keyword>
<gene>
    <name evidence="3" type="ORF">GRQ65_14970</name>
</gene>
<dbReference type="EMBL" id="WUEK01000009">
    <property type="protein sequence ID" value="MXG90850.1"/>
    <property type="molecule type" value="Genomic_DNA"/>
</dbReference>
<dbReference type="PROSITE" id="PS51186">
    <property type="entry name" value="GNAT"/>
    <property type="match status" value="1"/>
</dbReference>
<dbReference type="Gene3D" id="1.20.59.10">
    <property type="entry name" value="Chorismate mutase"/>
    <property type="match status" value="1"/>
</dbReference>
<evidence type="ECO:0000259" key="2">
    <source>
        <dbReference type="PROSITE" id="PS51186"/>
    </source>
</evidence>
<evidence type="ECO:0000313" key="4">
    <source>
        <dbReference type="Proteomes" id="UP000473325"/>
    </source>
</evidence>
<dbReference type="InterPro" id="IPR036263">
    <property type="entry name" value="Chorismate_II_sf"/>
</dbReference>
<dbReference type="InterPro" id="IPR002701">
    <property type="entry name" value="CM_II_prokaryot"/>
</dbReference>
<organism evidence="3 4">
    <name type="scientific">Nocardioides flavescens</name>
    <dbReference type="NCBI Taxonomy" id="2691959"/>
    <lineage>
        <taxon>Bacteria</taxon>
        <taxon>Bacillati</taxon>
        <taxon>Actinomycetota</taxon>
        <taxon>Actinomycetes</taxon>
        <taxon>Propionibacteriales</taxon>
        <taxon>Nocardioidaceae</taxon>
        <taxon>Nocardioides</taxon>
    </lineage>
</organism>
<dbReference type="Pfam" id="PF13508">
    <property type="entry name" value="Acetyltransf_7"/>
    <property type="match status" value="1"/>
</dbReference>
<dbReference type="CDD" id="cd04301">
    <property type="entry name" value="NAT_SF"/>
    <property type="match status" value="1"/>
</dbReference>
<protein>
    <submittedName>
        <fullName evidence="3">GNAT family N-acetyltransferase</fullName>
    </submittedName>
</protein>
<dbReference type="InterPro" id="IPR036979">
    <property type="entry name" value="CM_dom_sf"/>
</dbReference>
<dbReference type="AlphaFoldDB" id="A0A6L7EVV5"/>
<dbReference type="InterPro" id="IPR016181">
    <property type="entry name" value="Acyl_CoA_acyltransferase"/>
</dbReference>
<name>A0A6L7EVV5_9ACTN</name>
<dbReference type="SMART" id="SM00830">
    <property type="entry name" value="CM_2"/>
    <property type="match status" value="1"/>
</dbReference>
<dbReference type="RefSeq" id="WP_160878783.1">
    <property type="nucleotide sequence ID" value="NZ_WUEK01000009.1"/>
</dbReference>
<dbReference type="GO" id="GO:0004106">
    <property type="term" value="F:chorismate mutase activity"/>
    <property type="evidence" value="ECO:0007669"/>
    <property type="project" value="InterPro"/>
</dbReference>
<accession>A0A6L7EVV5</accession>
<evidence type="ECO:0000259" key="1">
    <source>
        <dbReference type="PROSITE" id="PS51168"/>
    </source>
</evidence>
<dbReference type="Gene3D" id="3.40.630.30">
    <property type="match status" value="1"/>
</dbReference>
<evidence type="ECO:0000313" key="3">
    <source>
        <dbReference type="EMBL" id="MXG90850.1"/>
    </source>
</evidence>
<dbReference type="Proteomes" id="UP000473325">
    <property type="component" value="Unassembled WGS sequence"/>
</dbReference>
<dbReference type="InterPro" id="IPR000182">
    <property type="entry name" value="GNAT_dom"/>
</dbReference>
<dbReference type="SUPFAM" id="SSF55729">
    <property type="entry name" value="Acyl-CoA N-acyltransferases (Nat)"/>
    <property type="match status" value="1"/>
</dbReference>
<dbReference type="PROSITE" id="PS51168">
    <property type="entry name" value="CHORISMATE_MUT_2"/>
    <property type="match status" value="1"/>
</dbReference>
<dbReference type="Pfam" id="PF01817">
    <property type="entry name" value="CM_2"/>
    <property type="match status" value="1"/>
</dbReference>